<evidence type="ECO:0000259" key="5">
    <source>
        <dbReference type="SMART" id="SM00912"/>
    </source>
</evidence>
<evidence type="ECO:0000256" key="1">
    <source>
        <dbReference type="ARBA" id="ARBA00004613"/>
    </source>
</evidence>
<dbReference type="SUPFAM" id="SSF51126">
    <property type="entry name" value="Pectin lyase-like"/>
    <property type="match status" value="1"/>
</dbReference>
<comment type="subcellular location">
    <subcellularLocation>
        <location evidence="1">Secreted</location>
    </subcellularLocation>
</comment>
<dbReference type="Proteomes" id="UP000185161">
    <property type="component" value="Chromosome"/>
</dbReference>
<dbReference type="GeneID" id="44135139"/>
<proteinExistence type="predicted"/>
<reference evidence="7 9" key="3">
    <citation type="submission" date="2018-07" db="EMBL/GenBank/DDBJ databases">
        <title>Genomic and Epidemiologic Investigation of an Indolent Hospital Outbreak.</title>
        <authorList>
            <person name="Johnson R.C."/>
            <person name="Deming C."/>
            <person name="Conlan S."/>
            <person name="Zellmer C.J."/>
            <person name="Michelin A.V."/>
            <person name="Lee-Lin S."/>
            <person name="Thomas P.J."/>
            <person name="Park M."/>
            <person name="Weingarten R.A."/>
            <person name="Less J."/>
            <person name="Dekker J.P."/>
            <person name="Frank K.M."/>
            <person name="Musser K.A."/>
            <person name="Mcquiston J.R."/>
            <person name="Henderson D.K."/>
            <person name="Lau A.F."/>
            <person name="Palmore T.N."/>
            <person name="Segre J.A."/>
        </authorList>
    </citation>
    <scope>NUCLEOTIDE SEQUENCE [LARGE SCALE GENOMIC DNA]</scope>
    <source>
        <strain evidence="7 9">SK-NIH.Env10_0317</strain>
    </source>
</reference>
<name>A0A1L6JFE8_9SPHN</name>
<dbReference type="GO" id="GO:0005576">
    <property type="term" value="C:extracellular region"/>
    <property type="evidence" value="ECO:0007669"/>
    <property type="project" value="UniProtKB-SubCell"/>
</dbReference>
<keyword evidence="8" id="KW-1185">Reference proteome</keyword>
<evidence type="ECO:0000256" key="3">
    <source>
        <dbReference type="ARBA" id="ARBA00022729"/>
    </source>
</evidence>
<evidence type="ECO:0000313" key="6">
    <source>
        <dbReference type="EMBL" id="APR54654.1"/>
    </source>
</evidence>
<dbReference type="PANTHER" id="PTHR12338:SF8">
    <property type="entry name" value="HEME_HEMOPEXIN-BINDING PROTEIN"/>
    <property type="match status" value="1"/>
</dbReference>
<dbReference type="InterPro" id="IPR012334">
    <property type="entry name" value="Pectin_lyas_fold"/>
</dbReference>
<dbReference type="PANTHER" id="PTHR12338">
    <property type="entry name" value="AUTOTRANSPORTER"/>
    <property type="match status" value="1"/>
</dbReference>
<dbReference type="InterPro" id="IPR011050">
    <property type="entry name" value="Pectin_lyase_fold/virulence"/>
</dbReference>
<feature type="chain" id="PRO_5041864608" evidence="4">
    <location>
        <begin position="30"/>
        <end position="4443"/>
    </location>
</feature>
<feature type="domain" description="Filamentous haemagglutinin FhaB/tRNA nuclease CdiA-like TPS" evidence="5">
    <location>
        <begin position="116"/>
        <end position="230"/>
    </location>
</feature>
<keyword evidence="3 4" id="KW-0732">Signal</keyword>
<reference evidence="6" key="1">
    <citation type="submission" date="2016-12" db="EMBL/GenBank/DDBJ databases">
        <title>Whole genome sequencing of Sphingomonas koreensis.</title>
        <authorList>
            <person name="Conlan S."/>
            <person name="Thomas P.J."/>
            <person name="Mullikin J."/>
            <person name="Palmore T.N."/>
            <person name="Frank K.M."/>
            <person name="Segre J.A."/>
        </authorList>
    </citation>
    <scope>NUCLEOTIDE SEQUENCE</scope>
    <source>
        <strain evidence="6">ABOJV</strain>
    </source>
</reference>
<dbReference type="EMBL" id="CP018820">
    <property type="protein sequence ID" value="APR54654.1"/>
    <property type="molecule type" value="Genomic_DNA"/>
</dbReference>
<dbReference type="STRING" id="93064.BRX40_21465"/>
<dbReference type="NCBIfam" id="TIGR01901">
    <property type="entry name" value="adhes_NPXG"/>
    <property type="match status" value="1"/>
</dbReference>
<feature type="signal peptide" evidence="4">
    <location>
        <begin position="1"/>
        <end position="29"/>
    </location>
</feature>
<dbReference type="OrthoDB" id="1776524at2"/>
<evidence type="ECO:0000313" key="7">
    <source>
        <dbReference type="EMBL" id="RSV07174.1"/>
    </source>
</evidence>
<dbReference type="Gene3D" id="2.160.20.10">
    <property type="entry name" value="Single-stranded right-handed beta-helix, Pectin lyase-like"/>
    <property type="match status" value="1"/>
</dbReference>
<dbReference type="InterPro" id="IPR008638">
    <property type="entry name" value="FhaB/CdiA-like_TPS"/>
</dbReference>
<organism evidence="6 8">
    <name type="scientific">Sphingomonas koreensis</name>
    <dbReference type="NCBI Taxonomy" id="93064"/>
    <lineage>
        <taxon>Bacteria</taxon>
        <taxon>Pseudomonadati</taxon>
        <taxon>Pseudomonadota</taxon>
        <taxon>Alphaproteobacteria</taxon>
        <taxon>Sphingomonadales</taxon>
        <taxon>Sphingomonadaceae</taxon>
        <taxon>Sphingomonas</taxon>
    </lineage>
</organism>
<evidence type="ECO:0000313" key="9">
    <source>
        <dbReference type="Proteomes" id="UP000286681"/>
    </source>
</evidence>
<dbReference type="InterPro" id="IPR050909">
    <property type="entry name" value="Bact_Autotransporter_VF"/>
</dbReference>
<dbReference type="KEGG" id="skr:BRX40_21465"/>
<gene>
    <name evidence="6" type="ORF">BRX40_21465</name>
    <name evidence="7" type="ORF">CA257_04060</name>
</gene>
<sequence length="4443" mass="457825">MIRTDRSFRNRLLLGASLGSLVLAGTSLAQNFGGRGTTANPATAAAQAAQNAASRDAAARAAAQRTRATLENATRVRAQMDAAQAAARAAALAAQSAVPNGLGDGGLKVANGIALDPKLWVGAEGPVQSQGSNGRTAVSVNQTQDKAILNWDSFNVGRETDLTFNHHGNSNWVTLNRVVGNSADPSQILGTIKADGSVYVLNQNGVIFGGASQVNARNIVAAAATMTDQHFRDYGIYARITQNSPSAPPSAVVESFTAAKGEVKVEAGARIVTTAPKSVVEGGGFVMLLGSKVENAGSIRTDRGQTLLAAGDSFLIRPGYGTDANQRSTTRGNEVQVTVGADSTAGRAINSGVIEARQGDITIAGEHVVQGGVAVATTNVHARGTVHLLTNVASNKSDTSVTLTGNSLTLILPELDSKDTATNAQRDALANPPQTTLSWNLNNQGDGNLGLTMADRLDRSRVEIMTGGTASFEAGSQTIAQGGQIAVMARTKAFVGEGAVLDVSGVRGVAMDMESNTLKVNVQPYEMRDSAVNREVEGLKHNDVWIDIRDLILLPSGTGGHNGDRYYTPGGLLEVGGHLSNVAHSIGEWASVGGSIAFQSGVGATNVRPPDSGQLVIQKGAILDISGGSLDYAAGTVRSTLFMGSDGKLYASGQAPAGVKMMSIGAAFMRRHERWGEGYTELFTTPFSRTQTARWEDGYTVGRDAGTISLSMPTVLMEGTIRADVVVGDRQTQIRPDLPIAVDPQGTLNGTNANRIDGYKLPQNVTPLAGGLYVGNRLEAHVPNSGFQPFSSNVTISNGTDVTSGMNAGTALTPDLVNNVQLSAESINQAGLGALRVSGKSLLVDADLAVAHGGSIALRAENTKIAGDLTARSGTISIEGVIANCSTVCDIIPTPIDVAQGVKIDATGLWVNLKAGGDRRDLAFIKGGDVFISSSQGSARLGKNSLIDVSAGGAILEQGETLGARGGDVVISASNTPRPITNELVLDGEIRSYGSGDFAGGTLIINNGGRPVTIGAQVFAGGNLLVAGQPLPMDMQLSEDLLLKAGMSLPFEYSYQVTKLLTGDIADDSLFLDFTDRTLLADWVVPDTGEAYDADFNWYGPGQTLPAGTYLALAYMSVAKGQAIPDLSAIYGGNEVPLPTPITRFIPAGTPLANDLTLAVGTTLKRGWTFEADLKVATPLHLEADFFQKGFTNYTVRAGGDLWVGDNTKLDVMAPVRRITGDSHKVASGAALDDAMELWTAPMMREDAANGRFIQRQGASLTLAASGLGDGDGRDGYGNRLTDRQLFGQLRVGKGAVLRVDDGQSIKLTAAESILFQGKAEARGGSVELTSTLFENMSRDVPSNTPIRYDPTRALWIDSGAMIDVSGRAFTAVDARGLRYASVSAGGSIHIGGELQQPFGSTLTAPRPMTAAYIVVREGAVLDASGASAEIDYLSSGLPAQRNGLLLATDGGRLAFDSQFGIFLDGDLRARAGGAGALGGELSIRLTTPLVSDRGIGTGREVPDFMRQLRKVIVDTSYSPVLSDAIEFGGCVTGCWTPGQTVAQANAANEGVADLVGQARIGADRVKAGGFDSLSLASDDVVLFNGDVSLNLGRNLTLFGSIANLDPDGHIKLSAAYVNFAGGGTMWGNTLVAQNQGQLALQTRPVAGNGSVSITGGLIDMAGIRFGVNGSIGLIGGGQRDYDYAASKDISIVSRSDIRLTGGEVRSMSNISLTAAQIYPTTGAVAAIYAGVYSYRLPGNTAIYNTMMQGGTVSFHTLAGSKPAAPLSVYGQLTVGADIINQGGVLVAPLGSITLGVGGDDYVPGPEMAMPGQIGWSGQYVTTSEVNLLPGSLTSVSGAGLAIPYGGTTDGLSWMLNGVKLGDTTARQGVTVVGSLRADAGAVLDLSGGGMPTGAGFTPGRGGSVDILKTALANVNPAYAGFSHADNKVYAIVPDYQGSAAPRAIDGHAQPEFGQQIIVPEGVPGLKAGTYMLLPAEFALMKGAYRVEMGRATAPGAGQLSKLPDGSLALGVHTGVANLATRSAQAVDIILTPADVVRTHSQYVETSFEKFLTDLPDRALFNRPPPVLPRDGKQFTLALPAVADIGDRPLFSFKGTGKFAAAEGGIGGSLSVTPGNYRSAGVMPLEILADGMTASKGAAGLYASDLNAVGATLMIIGGEVQRQVYGNSTITAQLRIRAGSDLYAHTGFNGITVREGATLSGAQIMLVSDGRSDITVEAGATLSTIGKGKPAFDMASGYQIVSNQVAMLAVSNGLLELQAPSGAGTTGVITVEDGAALYSEGTLAFASIGQVSLGEQVRYGARYLSLSTGSVNIGTSQSLAAAGEAGILPSGILLNQSVLERLMRGDGSTGAPALERLILTANDSVNFYGTVNLDTRGSTGTSALQLVLNTPALYGHGSANDTATVSAATLVWNGIYGTSGPSWSPVVVEANPGAPIAGGPGTGHGTLNLVADRIVLGYQDKLSGISSLNMNRLALGFSTVNLTASQRIETNDRGTISVYESQAVSGKPGIGGALNITTPLLTGKGGSNVGFVAGGAIKLAAPQGWTAPAKRPEVPMGGEIGFTGSTVAVDTLVALPSGRLKLTARDGDVTLGDRARIDMAGMASKFFDETRYSWGGDVELESATGDVLVAKGAVIDLSADYNHAGLLKVTALNGTAALDGTIQGEARNGGQGPNPELRAGGVDIRAGQIAGFAALNARLNEGGVTHSRSFLTRTGDLVIGDEVKARNVSITADGGSLTVTGRIDASGAKPGSIRLSAKNDLTLTGSAVLDARGTVLQVDAYGAPVEASNRATVELTSAGGTLALQQGATIDLASPDGVRRGRIELNARRIGGDDVAIAAAGALNIRGAASLSVNAFRSYQPAGGIIDQALLDGIHQDSDAFINAAIGNGALLGRIAGLRALGDVFHLRPGVELVSAPGGDLRVSGDLNLAGHRYASLNAKTQRAANYTDPFGDGYGSGEAGALLIRAAGDLDINGSITDGFGMPARTPDDNGWVLYPGSQGATEAWVQDYRLPAVATLGNGTRFPGAVALGYDLPVNGFTAESNMLLGAETRLASAFTFGREWVARADIRLPDGSVIARGAIIAADTQLPAGTVLGEGSVMPGAVSLRAMTWPKGVKLPASVTLSSMITLAAGDVIPRDVTLLSSAVTGLLAAPVTLPSAMELLGSATGTATIFPGGPNSSFVLGFGIVVRHGTQIRRGVAIPFGFETTTQVPQTGWTATAPIWASKAEFEAGAAPIIQTGAVVTARLPQGSWFGAGSTMPANYWVTTTKVPAGTPLNVFNVANVYLAQPLTLPAGTVLGAGVDVQIAGTPREQMRPVQADGTQGRIWATAPMLKQGSESWSMRFVAGADIGSADGRALRAATDLATSGQTGDLNLSDRHYLNPRLTTADGFTPDWLTRMRAVQAFSVVRTGTGSLDLLAGGSYRQYSLFGVYTAGTPSDMIGGTTPDGYNVYDQPRAILSGGQGLANPWIGAGFDGYADSIRDYRAWYPEHGGDLTLAVQGELIGYQTGRDFAYLRPGSGSIANWLWRQGSYGVAEGSGAQLGQDTPTAWWIHFGGYIPNNASSYNDSIISHNAPLLVGFTGIGTLGGGNLTVSAGGDAGTLTDFSTPLGDTASGGSLRARVASTGLDFAVAGTGRVTEVTRVAGFVTGGEVVQTGGGDMTIRIGGALNPMTPGQISDTDLGGTLTNLRGDIDVTARSIGWITLAPGDTKVTLATRGKLILSGVADPGSVVQMTEAGTSLGMIDAAGVWSRTDGLFARSSFTLWQDDTAIHLYSAGGTITPVTLATSNAARRDLRYWYPAILTATAPGGNIDWSGAFCGNDCNTGIPALVLSPSPKGQVEFLAGHTITGMAQFSQEGVGDYVTSMPVAMSGMSNSRDLLPNIFRPVWGGMAQRTPDAPVPTVTGNGSVGSAVAFQSETASGRLIEGRKKPALFYAVEGDVREFSFGMTNWSLLSPIYISSGSATIRAGRDIVNLGSPLALGCGISGPVDCRGVGQIYGGPFLTSGLVVHNDPRDITLISAGRDVVFANMTVAGPGNLIVEAGRHVYQGDNGRLSSMGPLFGLTPETRNGGAAITVLTGVGAGGPNYDAFAKLYLDPANRANAEYPLAHPENEGKVAKTYDAELRQWLKARFGYEASDAKGALDYFNSELTDVERGIFVRQVYYDELKAGGREYNDAEGPRFASYLRGRNAIAVLFPEKDASGKAISYAGDLTMFGGSGVRTLFGGNVELLVAGGQTLVGVGSIAPPSTAGVLSMGSGDIDIYSRRSVLLGQSRVFTTFGGDLLIWSAEGDINAGRGSKSTAVFQPPRRIYDRYGIVTLSPPTQNTGAGIATLAPIPEIPAGDVDLIAPVGVIDAGEAGIRVSGNVNLAALQVLNAANIKVEGEARGIPLPPVVNTSALTAASSASSAVVAEAVKAAERARPPARADLPVIVTVRLLGFGAEP</sequence>
<dbReference type="InterPro" id="IPR021026">
    <property type="entry name" value="Filamn_hemagglutn_DUF3739"/>
</dbReference>
<protein>
    <submittedName>
        <fullName evidence="7">Filamentous hemagglutinin N-terminal domain-containing protein</fullName>
    </submittedName>
</protein>
<dbReference type="RefSeq" id="WP_075152916.1">
    <property type="nucleotide sequence ID" value="NZ_CP018820.1"/>
</dbReference>
<evidence type="ECO:0000256" key="4">
    <source>
        <dbReference type="SAM" id="SignalP"/>
    </source>
</evidence>
<dbReference type="Pfam" id="PF05860">
    <property type="entry name" value="TPS"/>
    <property type="match status" value="1"/>
</dbReference>
<evidence type="ECO:0000313" key="8">
    <source>
        <dbReference type="Proteomes" id="UP000185161"/>
    </source>
</evidence>
<evidence type="ECO:0000256" key="2">
    <source>
        <dbReference type="ARBA" id="ARBA00022525"/>
    </source>
</evidence>
<dbReference type="EMBL" id="QQWO01000002">
    <property type="protein sequence ID" value="RSV07174.1"/>
    <property type="molecule type" value="Genomic_DNA"/>
</dbReference>
<accession>A0A1L6JFE8</accession>
<reference evidence="8" key="2">
    <citation type="submission" date="2016-12" db="EMBL/GenBank/DDBJ databases">
        <title>Whole genome sequencing of Sphingomonas sp. ABOJV.</title>
        <authorList>
            <person name="Conlan S."/>
            <person name="Thomas P.J."/>
            <person name="Mullikin J."/>
            <person name="Palmore T.N."/>
            <person name="Frank K.M."/>
            <person name="Segre J.A."/>
        </authorList>
    </citation>
    <scope>NUCLEOTIDE SEQUENCE [LARGE SCALE GENOMIC DNA]</scope>
    <source>
        <strain evidence="8">ABOJV</strain>
    </source>
</reference>
<keyword evidence="2" id="KW-0964">Secreted</keyword>
<dbReference type="Proteomes" id="UP000286681">
    <property type="component" value="Unassembled WGS sequence"/>
</dbReference>
<dbReference type="SMART" id="SM00912">
    <property type="entry name" value="Haemagg_act"/>
    <property type="match status" value="1"/>
</dbReference>
<dbReference type="Pfam" id="PF12545">
    <property type="entry name" value="DUF3739"/>
    <property type="match status" value="1"/>
</dbReference>